<keyword evidence="2" id="KW-1185">Reference proteome</keyword>
<dbReference type="EMBL" id="CAJJDM010000028">
    <property type="protein sequence ID" value="CAD8059520.1"/>
    <property type="molecule type" value="Genomic_DNA"/>
</dbReference>
<proteinExistence type="predicted"/>
<dbReference type="Proteomes" id="UP000688137">
    <property type="component" value="Unassembled WGS sequence"/>
</dbReference>
<sequence>MLQKATIRYYLSQARKIPTIWDVNPLAYQRMSNALLGAYSNRQFGVLIRENLDMITDHQVAYAFQRINELNLDADEDFYEYVLPALKEFVPNLTKDHPVSIATIIGTCGKINVKDASLWQLFEKKIVADRLYRYIPLNDLVSMTQQVALSDYGSELFFNTMEKQIGRHRLALSDEQIKLTQEAFERKRLAAPIIKQLKQSAQKQLA</sequence>
<dbReference type="AlphaFoldDB" id="A0A8S1KVK1"/>
<name>A0A8S1KVK1_PARPR</name>
<accession>A0A8S1KVK1</accession>
<evidence type="ECO:0000313" key="2">
    <source>
        <dbReference type="Proteomes" id="UP000688137"/>
    </source>
</evidence>
<dbReference type="OMA" id="WDVNPFV"/>
<gene>
    <name evidence="1" type="ORF">PPRIM_AZ9-3.1.T0290031</name>
</gene>
<comment type="caution">
    <text evidence="1">The sequence shown here is derived from an EMBL/GenBank/DDBJ whole genome shotgun (WGS) entry which is preliminary data.</text>
</comment>
<reference evidence="1" key="1">
    <citation type="submission" date="2021-01" db="EMBL/GenBank/DDBJ databases">
        <authorList>
            <consortium name="Genoscope - CEA"/>
            <person name="William W."/>
        </authorList>
    </citation>
    <scope>NUCLEOTIDE SEQUENCE</scope>
</reference>
<organism evidence="1 2">
    <name type="scientific">Paramecium primaurelia</name>
    <dbReference type="NCBI Taxonomy" id="5886"/>
    <lineage>
        <taxon>Eukaryota</taxon>
        <taxon>Sar</taxon>
        <taxon>Alveolata</taxon>
        <taxon>Ciliophora</taxon>
        <taxon>Intramacronucleata</taxon>
        <taxon>Oligohymenophorea</taxon>
        <taxon>Peniculida</taxon>
        <taxon>Parameciidae</taxon>
        <taxon>Paramecium</taxon>
    </lineage>
</organism>
<protein>
    <submittedName>
        <fullName evidence="1">Uncharacterized protein</fullName>
    </submittedName>
</protein>
<evidence type="ECO:0000313" key="1">
    <source>
        <dbReference type="EMBL" id="CAD8059520.1"/>
    </source>
</evidence>